<gene>
    <name evidence="1" type="ORF">V6N12_047409</name>
</gene>
<evidence type="ECO:0000313" key="2">
    <source>
        <dbReference type="Proteomes" id="UP001472677"/>
    </source>
</evidence>
<name>A0ABR2DAS2_9ROSI</name>
<dbReference type="EMBL" id="JBBPBM010000032">
    <property type="protein sequence ID" value="KAK8534009.1"/>
    <property type="molecule type" value="Genomic_DNA"/>
</dbReference>
<dbReference type="Proteomes" id="UP001472677">
    <property type="component" value="Unassembled WGS sequence"/>
</dbReference>
<sequence length="124" mass="14734">MDYNEEVTDEFQGVKVWWSSKRTLPSTQQIALYPNDDEKRSYKLTVHNYKRHRELITQSYVSHVIKEGRKSPRKTGNGSFIRTIRARTGPDIEVTSGAMCRLNILKRLIHWQWMPTRKRKSRTI</sequence>
<organism evidence="1 2">
    <name type="scientific">Hibiscus sabdariffa</name>
    <name type="common">roselle</name>
    <dbReference type="NCBI Taxonomy" id="183260"/>
    <lineage>
        <taxon>Eukaryota</taxon>
        <taxon>Viridiplantae</taxon>
        <taxon>Streptophyta</taxon>
        <taxon>Embryophyta</taxon>
        <taxon>Tracheophyta</taxon>
        <taxon>Spermatophyta</taxon>
        <taxon>Magnoliopsida</taxon>
        <taxon>eudicotyledons</taxon>
        <taxon>Gunneridae</taxon>
        <taxon>Pentapetalae</taxon>
        <taxon>rosids</taxon>
        <taxon>malvids</taxon>
        <taxon>Malvales</taxon>
        <taxon>Malvaceae</taxon>
        <taxon>Malvoideae</taxon>
        <taxon>Hibiscus</taxon>
    </lineage>
</organism>
<proteinExistence type="predicted"/>
<keyword evidence="2" id="KW-1185">Reference proteome</keyword>
<accession>A0ABR2DAS2</accession>
<reference evidence="1 2" key="1">
    <citation type="journal article" date="2024" name="G3 (Bethesda)">
        <title>Genome assembly of Hibiscus sabdariffa L. provides insights into metabolisms of medicinal natural products.</title>
        <authorList>
            <person name="Kim T."/>
        </authorList>
    </citation>
    <scope>NUCLEOTIDE SEQUENCE [LARGE SCALE GENOMIC DNA]</scope>
    <source>
        <strain evidence="1">TK-2024</strain>
        <tissue evidence="1">Old leaves</tissue>
    </source>
</reference>
<comment type="caution">
    <text evidence="1">The sequence shown here is derived from an EMBL/GenBank/DDBJ whole genome shotgun (WGS) entry which is preliminary data.</text>
</comment>
<protein>
    <submittedName>
        <fullName evidence="1">Uncharacterized protein</fullName>
    </submittedName>
</protein>
<evidence type="ECO:0000313" key="1">
    <source>
        <dbReference type="EMBL" id="KAK8534009.1"/>
    </source>
</evidence>